<feature type="region of interest" description="Disordered" evidence="1">
    <location>
        <begin position="156"/>
        <end position="191"/>
    </location>
</feature>
<dbReference type="AlphaFoldDB" id="A0AAE0VLB8"/>
<evidence type="ECO:0000313" key="3">
    <source>
        <dbReference type="Proteomes" id="UP001195483"/>
    </source>
</evidence>
<reference evidence="2" key="1">
    <citation type="journal article" date="2021" name="Genome Biol. Evol.">
        <title>A High-Quality Reference Genome for a Parasitic Bivalve with Doubly Uniparental Inheritance (Bivalvia: Unionida).</title>
        <authorList>
            <person name="Smith C.H."/>
        </authorList>
    </citation>
    <scope>NUCLEOTIDE SEQUENCE</scope>
    <source>
        <strain evidence="2">CHS0354</strain>
    </source>
</reference>
<proteinExistence type="predicted"/>
<evidence type="ECO:0000313" key="2">
    <source>
        <dbReference type="EMBL" id="KAK3580920.1"/>
    </source>
</evidence>
<accession>A0AAE0VLB8</accession>
<dbReference type="Proteomes" id="UP001195483">
    <property type="component" value="Unassembled WGS sequence"/>
</dbReference>
<organism evidence="2 3">
    <name type="scientific">Potamilus streckersoni</name>
    <dbReference type="NCBI Taxonomy" id="2493646"/>
    <lineage>
        <taxon>Eukaryota</taxon>
        <taxon>Metazoa</taxon>
        <taxon>Spiralia</taxon>
        <taxon>Lophotrochozoa</taxon>
        <taxon>Mollusca</taxon>
        <taxon>Bivalvia</taxon>
        <taxon>Autobranchia</taxon>
        <taxon>Heteroconchia</taxon>
        <taxon>Palaeoheterodonta</taxon>
        <taxon>Unionida</taxon>
        <taxon>Unionoidea</taxon>
        <taxon>Unionidae</taxon>
        <taxon>Ambleminae</taxon>
        <taxon>Lampsilini</taxon>
        <taxon>Potamilus</taxon>
    </lineage>
</organism>
<name>A0AAE0VLB8_9BIVA</name>
<gene>
    <name evidence="2" type="ORF">CHS0354_008210</name>
</gene>
<reference evidence="2" key="2">
    <citation type="journal article" date="2021" name="Genome Biol. Evol.">
        <title>Developing a high-quality reference genome for a parasitic bivalve with doubly uniparental inheritance (Bivalvia: Unionida).</title>
        <authorList>
            <person name="Smith C.H."/>
        </authorList>
    </citation>
    <scope>NUCLEOTIDE SEQUENCE</scope>
    <source>
        <strain evidence="2">CHS0354</strain>
        <tissue evidence="2">Mantle</tissue>
    </source>
</reference>
<comment type="caution">
    <text evidence="2">The sequence shown here is derived from an EMBL/GenBank/DDBJ whole genome shotgun (WGS) entry which is preliminary data.</text>
</comment>
<sequence>MQMKRDKFNKHATSEINTCHSVVTSKCTKRNVANSKDIWTALVSLLTELNTDQNNEISSKDNEYYLSPCTCDTPEHHKEITCKLFAIPVRSHFESNQGYICSEKLDIKLKKDGGGLKNVNDMLEYELGPHVHYDNTEDLLRIPEEDLKEALTRTRMRRKRKRELIKTPGKERQPRKRKLITSTPRLVSGEK</sequence>
<evidence type="ECO:0000256" key="1">
    <source>
        <dbReference type="SAM" id="MobiDB-lite"/>
    </source>
</evidence>
<dbReference type="EMBL" id="JAEAOA010000548">
    <property type="protein sequence ID" value="KAK3580920.1"/>
    <property type="molecule type" value="Genomic_DNA"/>
</dbReference>
<protein>
    <submittedName>
        <fullName evidence="2">Uncharacterized protein</fullName>
    </submittedName>
</protein>
<reference evidence="2" key="3">
    <citation type="submission" date="2023-05" db="EMBL/GenBank/DDBJ databases">
        <authorList>
            <person name="Smith C.H."/>
        </authorList>
    </citation>
    <scope>NUCLEOTIDE SEQUENCE</scope>
    <source>
        <strain evidence="2">CHS0354</strain>
        <tissue evidence="2">Mantle</tissue>
    </source>
</reference>
<keyword evidence="3" id="KW-1185">Reference proteome</keyword>